<feature type="region of interest" description="Disordered" evidence="1">
    <location>
        <begin position="200"/>
        <end position="221"/>
    </location>
</feature>
<dbReference type="Proteomes" id="UP000001058">
    <property type="component" value="Unassembled WGS sequence"/>
</dbReference>
<dbReference type="InterPro" id="IPR046803">
    <property type="entry name" value="DNAPKcs_CC1-2"/>
</dbReference>
<evidence type="ECO:0000256" key="1">
    <source>
        <dbReference type="SAM" id="MobiDB-lite"/>
    </source>
</evidence>
<dbReference type="GeneID" id="9620736"/>
<accession>D8TMT0</accession>
<dbReference type="InParanoid" id="D8TMT0"/>
<evidence type="ECO:0000313" key="3">
    <source>
        <dbReference type="EMBL" id="EFJ51180.1"/>
    </source>
</evidence>
<dbReference type="KEGG" id="vcn:VOLCADRAFT_87994"/>
<feature type="compositionally biased region" description="Low complexity" evidence="1">
    <location>
        <begin position="25"/>
        <end position="36"/>
    </location>
</feature>
<feature type="compositionally biased region" description="Basic residues" evidence="1">
    <location>
        <begin position="8"/>
        <end position="22"/>
    </location>
</feature>
<feature type="compositionally biased region" description="Basic residues" evidence="1">
    <location>
        <begin position="1502"/>
        <end position="1514"/>
    </location>
</feature>
<evidence type="ECO:0000259" key="2">
    <source>
        <dbReference type="Pfam" id="PF20502"/>
    </source>
</evidence>
<feature type="compositionally biased region" description="Basic and acidic residues" evidence="1">
    <location>
        <begin position="141"/>
        <end position="150"/>
    </location>
</feature>
<feature type="region of interest" description="Disordered" evidence="1">
    <location>
        <begin position="1"/>
        <end position="56"/>
    </location>
</feature>
<dbReference type="OrthoDB" id="568482at2759"/>
<feature type="compositionally biased region" description="Basic and acidic residues" evidence="1">
    <location>
        <begin position="1282"/>
        <end position="1292"/>
    </location>
</feature>
<feature type="region of interest" description="Disordered" evidence="1">
    <location>
        <begin position="128"/>
        <end position="159"/>
    </location>
</feature>
<reference evidence="3 4" key="1">
    <citation type="journal article" date="2010" name="Science">
        <title>Genomic analysis of organismal complexity in the multicellular green alga Volvox carteri.</title>
        <authorList>
            <person name="Prochnik S.E."/>
            <person name="Umen J."/>
            <person name="Nedelcu A.M."/>
            <person name="Hallmann A."/>
            <person name="Miller S.M."/>
            <person name="Nishii I."/>
            <person name="Ferris P."/>
            <person name="Kuo A."/>
            <person name="Mitros T."/>
            <person name="Fritz-Laylin L.K."/>
            <person name="Hellsten U."/>
            <person name="Chapman J."/>
            <person name="Simakov O."/>
            <person name="Rensing S.A."/>
            <person name="Terry A."/>
            <person name="Pangilinan J."/>
            <person name="Kapitonov V."/>
            <person name="Jurka J."/>
            <person name="Salamov A."/>
            <person name="Shapiro H."/>
            <person name="Schmutz J."/>
            <person name="Grimwood J."/>
            <person name="Lindquist E."/>
            <person name="Lucas S."/>
            <person name="Grigoriev I.V."/>
            <person name="Schmitt R."/>
            <person name="Kirk D."/>
            <person name="Rokhsar D.S."/>
        </authorList>
    </citation>
    <scope>NUCLEOTIDE SEQUENCE [LARGE SCALE GENOMIC DNA]</scope>
    <source>
        <strain evidence="4">f. Nagariensis / Eve</strain>
    </source>
</reference>
<feature type="region of interest" description="Disordered" evidence="1">
    <location>
        <begin position="1498"/>
        <end position="1526"/>
    </location>
</feature>
<evidence type="ECO:0000313" key="4">
    <source>
        <dbReference type="Proteomes" id="UP000001058"/>
    </source>
</evidence>
<keyword evidence="4" id="KW-1185">Reference proteome</keyword>
<name>D8TMT0_VOLCA</name>
<sequence length="1589" mass="164033">MLAWLGGSKRRRWHSNKPRKKVATNNSSNKKGSGDNSVKHPAAACDNAGSSRSGAPSFNLIRMELGSKPNSYNPDNQRQLSNNFTTNRAQIASLDMFALAAPGGTSAANSVCNPHIQSHMTLLLDYHHQQQRKQHSLKQQSNDRLEREEQLLGPASSAATTAGATRARVLRYLESVLSEGEAWRAALGLMDLQVAAAAGAAPGARPPSAPGGTGAGAGAGVPAGDGGRKLARLAVEIFDLQREEDKYAPARQAALSILSTLLVLEAGLLAEISVALETPPRRHQLRPGRFTRTSGAPCCYSQLAEVVVAVAAAADLDRKYGTAIKRRLRTAVYDAMIVAVLDAMRNLDLSYSLPAGHGNAAATATTTAAAAAGDEEGSGAGGAAVDMYGAIVAHNPRDMMSYFYLKSSPAATATTNNNLPDTTTAPCCTTAAFLQDLLPACGSVLFARWALALAEALAALVSERPLLSASYSLAAVAMELAERGGLLAPQLTVAASTAAPGAAAAAAAAAATADIFRGLLARVATSCPQYKARRRPRWRDGGTDELLVSCLGLLLAAPPHLLAAAAAAAPGTRRMGYDTATIATSTAGAAAGLAVPLTLALPLGLSYMPVAEAAVTALERWEVQQPAALKAAMPYFVPLLEPYLADQQVLQSDEAVAATAATGVGPPSIRTRTAKARRRQRETAAAAAAAGPDAAAQLQALQARLQLWLGRNPTAMPYLAAVDLTVLLAAAPSGGAAAAIGPAAARLLQHLPWDEDSTKIALDVAVAVAAAEPPPTLPLSSVAASASAAGPTASARVRLYVDPLLPHAARLAEESPDPQVRTAAAELLHAAALWVVGANAALPEVLLQGGGGVSGGSGAARGGSGYDGKPGNEWAFRMGRRQTHFHGLLRRLFPAVLRLGASHEPLARDLFRQLAFQLVHWYTRGARREGAEAMALLDAVLMGLSTSGPVANAEYGVVSGGGGGGGGGGSSLRDLCASLCAEWLVWAQRQNISPLPGAEGGGGATADADAAVSVNATSLLRRLMDRLAQPSPDVRQGAAAAFAALARPLSRPYNISLANGYLLEALWLCIRGLRHPLADEPGSGTLATAGFQSSPLTSGSDSSSSSGSLGYGASLVRAITALVHHCLTRQLAQQLCLPVAVSCGGGGGGAYYGAYGEGGGGEVEEDDGGSELEEDYDEHAGGGGDGGGGGVATATRRQKAPCFATLPALVLWLWQGTGGLAASDSSAAARRESMRLHARLAGAVLEVRGVRQQQQQPGVGGAGNDPGVVSDMMELEEEEEGRDAGDTSRERPPPPPPLGYSGRWLEWRCAHRGYDKLDVLARFVLTLPAPKRGIGGDGGDDSGAAMETEDVAASAGGGGGGAAAADLAVPTWTLWLRSLQAALEWTTWALDQGMLKLRDLPDLVEKARGRARARAAAAATAAATAAAAAEALPDTLTEFLCLLPPVEEGIRVGEGSGAAAATTTSSSGGLPPGCRTATRDVCLALLRLMRQLADLEMDEQQRRRRQCRRWRKRQREGENDNDDMASAASDVYDTEDDGALHDSGALLPWSDKDAVNVALAAALAPHLLGLQPSDGDFGTSEKKRALFLL</sequence>
<feature type="region of interest" description="Disordered" evidence="1">
    <location>
        <begin position="1249"/>
        <end position="1302"/>
    </location>
</feature>
<dbReference type="RefSeq" id="XP_002947647.1">
    <property type="nucleotide sequence ID" value="XM_002947601.1"/>
</dbReference>
<feature type="compositionally biased region" description="Gly residues" evidence="1">
    <location>
        <begin position="1181"/>
        <end position="1191"/>
    </location>
</feature>
<dbReference type="eggNOG" id="KOG0891">
    <property type="taxonomic scope" value="Eukaryota"/>
</dbReference>
<feature type="compositionally biased region" description="Acidic residues" evidence="1">
    <location>
        <begin position="1162"/>
        <end position="1177"/>
    </location>
</feature>
<gene>
    <name evidence="3" type="ORF">VOLCADRAFT_87994</name>
</gene>
<dbReference type="Pfam" id="PF20502">
    <property type="entry name" value="DNAPKcs_CC1-2"/>
    <property type="match status" value="1"/>
</dbReference>
<feature type="domain" description="DNA-dependent protein kinase catalytic subunit CC1/2" evidence="2">
    <location>
        <begin position="886"/>
        <end position="1086"/>
    </location>
</feature>
<protein>
    <recommendedName>
        <fullName evidence="2">DNA-dependent protein kinase catalytic subunit CC1/2 domain-containing protein</fullName>
    </recommendedName>
</protein>
<dbReference type="STRING" id="3068.D8TMT0"/>
<dbReference type="EMBL" id="GL378328">
    <property type="protein sequence ID" value="EFJ51180.1"/>
    <property type="molecule type" value="Genomic_DNA"/>
</dbReference>
<organism evidence="4">
    <name type="scientific">Volvox carteri f. nagariensis</name>
    <dbReference type="NCBI Taxonomy" id="3068"/>
    <lineage>
        <taxon>Eukaryota</taxon>
        <taxon>Viridiplantae</taxon>
        <taxon>Chlorophyta</taxon>
        <taxon>core chlorophytes</taxon>
        <taxon>Chlorophyceae</taxon>
        <taxon>CS clade</taxon>
        <taxon>Chlamydomonadales</taxon>
        <taxon>Volvocaceae</taxon>
        <taxon>Volvox</taxon>
    </lineage>
</organism>
<feature type="compositionally biased region" description="Gly residues" evidence="1">
    <location>
        <begin position="211"/>
        <end position="221"/>
    </location>
</feature>
<proteinExistence type="predicted"/>
<feature type="region of interest" description="Disordered" evidence="1">
    <location>
        <begin position="1158"/>
        <end position="1193"/>
    </location>
</feature>